<protein>
    <submittedName>
        <fullName evidence="1">Uncharacterized protein</fullName>
    </submittedName>
</protein>
<organism evidence="1 2">
    <name type="scientific">Halorarum halophilum</name>
    <dbReference type="NCBI Taxonomy" id="2743090"/>
    <lineage>
        <taxon>Archaea</taxon>
        <taxon>Methanobacteriati</taxon>
        <taxon>Methanobacteriota</taxon>
        <taxon>Stenosarchaea group</taxon>
        <taxon>Halobacteria</taxon>
        <taxon>Halobacteriales</taxon>
        <taxon>Haloferacaceae</taxon>
        <taxon>Halorarum</taxon>
    </lineage>
</organism>
<name>A0A7D5GQ08_9EURY</name>
<dbReference type="RefSeq" id="WP_179171658.1">
    <property type="nucleotide sequence ID" value="NZ_CP058532.1"/>
</dbReference>
<dbReference type="Proteomes" id="UP000509750">
    <property type="component" value="Plasmid unnamed3"/>
</dbReference>
<dbReference type="AlphaFoldDB" id="A0A7D5GQ08"/>
<keyword evidence="1" id="KW-0614">Plasmid</keyword>
<dbReference type="GeneID" id="56031385"/>
<dbReference type="EMBL" id="CP058532">
    <property type="protein sequence ID" value="QLG30084.1"/>
    <property type="molecule type" value="Genomic_DNA"/>
</dbReference>
<geneLocation type="plasmid" evidence="1 2">
    <name>unnamed3</name>
</geneLocation>
<sequence length="84" mass="9642">MASSIDGIKNVLSLGRVRYIVVRPHRGMHDGYEVINAWNQDQMREFGPDQLDEAIEYAQDQAAYGTFDQVLAVFPPERKDEEEN</sequence>
<reference evidence="1 2" key="1">
    <citation type="submission" date="2020-07" db="EMBL/GenBank/DDBJ databases">
        <title>Gai3-2, isolated from salt lake.</title>
        <authorList>
            <person name="Cui H."/>
            <person name="Shi X."/>
        </authorList>
    </citation>
    <scope>NUCLEOTIDE SEQUENCE [LARGE SCALE GENOMIC DNA]</scope>
    <source>
        <strain evidence="1 2">Gai3-2</strain>
        <plasmid evidence="1 2">unnamed3</plasmid>
    </source>
</reference>
<accession>A0A7D5GQ08</accession>
<keyword evidence="2" id="KW-1185">Reference proteome</keyword>
<evidence type="ECO:0000313" key="1">
    <source>
        <dbReference type="EMBL" id="QLG30084.1"/>
    </source>
</evidence>
<evidence type="ECO:0000313" key="2">
    <source>
        <dbReference type="Proteomes" id="UP000509750"/>
    </source>
</evidence>
<proteinExistence type="predicted"/>
<gene>
    <name evidence="1" type="ORF">HUG10_21090</name>
</gene>
<dbReference type="KEGG" id="halg:HUG10_21090"/>